<dbReference type="InterPro" id="IPR047214">
    <property type="entry name" value="TPP_PDC_IPDC"/>
</dbReference>
<keyword evidence="8 11" id="KW-0460">Magnesium</keyword>
<dbReference type="GO" id="GO:0000949">
    <property type="term" value="P:aromatic amino acid family catabolic process to alcohol via Ehrlich pathway"/>
    <property type="evidence" value="ECO:0007669"/>
    <property type="project" value="TreeGrafter"/>
</dbReference>
<dbReference type="InterPro" id="IPR011766">
    <property type="entry name" value="TPP_enzyme_TPP-bd"/>
</dbReference>
<dbReference type="GO" id="GO:0005634">
    <property type="term" value="C:nucleus"/>
    <property type="evidence" value="ECO:0007669"/>
    <property type="project" value="TreeGrafter"/>
</dbReference>
<dbReference type="InterPro" id="IPR029035">
    <property type="entry name" value="DHS-like_NAD/FAD-binding_dom"/>
</dbReference>
<evidence type="ECO:0000256" key="9">
    <source>
        <dbReference type="ARBA" id="ARBA00023052"/>
    </source>
</evidence>
<evidence type="ECO:0000259" key="13">
    <source>
        <dbReference type="Pfam" id="PF00205"/>
    </source>
</evidence>
<dbReference type="FunFam" id="3.40.50.970:FF:000019">
    <property type="entry name" value="Pyruvate decarboxylase isozyme"/>
    <property type="match status" value="1"/>
</dbReference>
<dbReference type="Gene3D" id="3.40.50.1220">
    <property type="entry name" value="TPP-binding domain"/>
    <property type="match status" value="1"/>
</dbReference>
<dbReference type="PANTHER" id="PTHR43452:SF3">
    <property type="entry name" value="TRANSAMINATED AMINO ACID DECARBOXYLASE"/>
    <property type="match status" value="1"/>
</dbReference>
<evidence type="ECO:0000259" key="15">
    <source>
        <dbReference type="Pfam" id="PF02776"/>
    </source>
</evidence>
<gene>
    <name evidence="16" type="ORF">NECHADRAFT_82959</name>
</gene>
<dbReference type="eggNOG" id="KOG1184">
    <property type="taxonomic scope" value="Eukaryota"/>
</dbReference>
<dbReference type="InterPro" id="IPR012110">
    <property type="entry name" value="PDC/IPDC-like"/>
</dbReference>
<dbReference type="SUPFAM" id="SSF52518">
    <property type="entry name" value="Thiamin diphosphate-binding fold (THDP-binding)"/>
    <property type="match status" value="2"/>
</dbReference>
<comment type="catalytic activity">
    <reaction evidence="1">
        <text>a 2-oxocarboxylate + H(+) = an aldehyde + CO2</text>
        <dbReference type="Rhea" id="RHEA:11628"/>
        <dbReference type="ChEBI" id="CHEBI:15378"/>
        <dbReference type="ChEBI" id="CHEBI:16526"/>
        <dbReference type="ChEBI" id="CHEBI:17478"/>
        <dbReference type="ChEBI" id="CHEBI:35179"/>
        <dbReference type="EC" id="4.1.1.1"/>
    </reaction>
</comment>
<evidence type="ECO:0000256" key="6">
    <source>
        <dbReference type="ARBA" id="ARBA00022723"/>
    </source>
</evidence>
<sequence>MPAATESQIPLVQYPWTRIRQLGVGSVMGVPGDMNLELLDYIDQVNGLSWVGNANELNAAYAADGYARVKGCPGVVVTTMGVGELSALNGVAGAYTEQVKLIHIVGTTPTHVQAKHLMIHHSLGPNPDHKAFEKISAHVRCAHAWLEDAATAGAEIDRVIGECLLRSLPVYLFVPMDFVHVPIDASPLRSHIEPNHPIDVANETEVLSTVIKALQMAKNPLLLVDCLTDRHGAAQEARKLADRLDFPIFSTSMGKTIIEETHPRYCGVYNGEVSYPGVKAAVERSECILNLGPLLADSNTGGHTREIRPEQVILVEPDSCTVFGATYKQVYLKPFLQKLLSALETVRLPSPALPVLPSQPVPEDADSKKIVQSWIWKRLGELTRPGDILIAESGTAQFGFPDATFPAGAKYVTQVYYGSIGYSVGSCLGVAIAQRELQAETGVKDGRTILVVGDGSLQLTVQEVGTMIRLELNPLLIVINNKGYTIERAIHGPQAGYNDIASWRHQSLLTFFGAANAKESSREVHTKEELDRVFLLPEYQSPKNIQLLEVHMDVMDIPWRLRNQIAIVNTRAKAGKVSLEAALTVVLLLLLAEYHELGCRKACTSFGREAKLPGLEVMRNS</sequence>
<dbReference type="CDD" id="cd02005">
    <property type="entry name" value="TPP_PDC_IPDC"/>
    <property type="match status" value="1"/>
</dbReference>
<dbReference type="Pfam" id="PF00205">
    <property type="entry name" value="TPP_enzyme_M"/>
    <property type="match status" value="1"/>
</dbReference>
<dbReference type="Gene3D" id="3.40.50.970">
    <property type="match status" value="2"/>
</dbReference>
<keyword evidence="17" id="KW-1185">Reference proteome</keyword>
<feature type="domain" description="Thiamine pyrophosphate enzyme TPP-binding" evidence="14">
    <location>
        <begin position="408"/>
        <end position="501"/>
    </location>
</feature>
<dbReference type="InterPro" id="IPR012000">
    <property type="entry name" value="Thiamin_PyroP_enz_cen_dom"/>
</dbReference>
<keyword evidence="6 11" id="KW-0479">Metal-binding</keyword>
<evidence type="ECO:0000256" key="4">
    <source>
        <dbReference type="ARBA" id="ARBA00013202"/>
    </source>
</evidence>
<dbReference type="GO" id="GO:0030976">
    <property type="term" value="F:thiamine pyrophosphate binding"/>
    <property type="evidence" value="ECO:0007669"/>
    <property type="project" value="InterPro"/>
</dbReference>
<dbReference type="InterPro" id="IPR012001">
    <property type="entry name" value="Thiamin_PyroP_enz_TPP-bd_dom"/>
</dbReference>
<dbReference type="CDD" id="cd07038">
    <property type="entry name" value="TPP_PYR_PDC_IPDC_like"/>
    <property type="match status" value="1"/>
</dbReference>
<name>C7YXB7_FUSV7</name>
<dbReference type="InterPro" id="IPR047213">
    <property type="entry name" value="TPP_PYR_PDC_IPDC-like"/>
</dbReference>
<dbReference type="EC" id="4.1.1.1" evidence="4"/>
<keyword evidence="10" id="KW-0456">Lyase</keyword>
<dbReference type="GO" id="GO:0005829">
    <property type="term" value="C:cytosol"/>
    <property type="evidence" value="ECO:0007669"/>
    <property type="project" value="TreeGrafter"/>
</dbReference>
<comment type="cofactor">
    <cofactor evidence="2">
        <name>thiamine diphosphate</name>
        <dbReference type="ChEBI" id="CHEBI:58937"/>
    </cofactor>
</comment>
<evidence type="ECO:0000256" key="10">
    <source>
        <dbReference type="ARBA" id="ARBA00023239"/>
    </source>
</evidence>
<dbReference type="Pfam" id="PF02776">
    <property type="entry name" value="TPP_enzyme_N"/>
    <property type="match status" value="1"/>
</dbReference>
<feature type="domain" description="Thiamine pyrophosphate enzyme central" evidence="13">
    <location>
        <begin position="208"/>
        <end position="327"/>
    </location>
</feature>
<dbReference type="PANTHER" id="PTHR43452">
    <property type="entry name" value="PYRUVATE DECARBOXYLASE"/>
    <property type="match status" value="1"/>
</dbReference>
<evidence type="ECO:0000256" key="11">
    <source>
        <dbReference type="PIRSR" id="PIRSR036565-2"/>
    </source>
</evidence>
<dbReference type="SUPFAM" id="SSF52467">
    <property type="entry name" value="DHS-like NAD/FAD-binding domain"/>
    <property type="match status" value="1"/>
</dbReference>
<dbReference type="EMBL" id="GG698902">
    <property type="protein sequence ID" value="EEU43800.1"/>
    <property type="molecule type" value="Genomic_DNA"/>
</dbReference>
<dbReference type="InParanoid" id="C7YXB7"/>
<comment type="cofactor">
    <cofactor evidence="11">
        <name>Mg(2+)</name>
        <dbReference type="ChEBI" id="CHEBI:18420"/>
    </cofactor>
    <text evidence="11">Binds 1 Mg(2+) per subunit.</text>
</comment>
<dbReference type="GO" id="GO:0000287">
    <property type="term" value="F:magnesium ion binding"/>
    <property type="evidence" value="ECO:0007669"/>
    <property type="project" value="InterPro"/>
</dbReference>
<feature type="binding site" evidence="11">
    <location>
        <position position="481"/>
    </location>
    <ligand>
        <name>Mg(2+)</name>
        <dbReference type="ChEBI" id="CHEBI:18420"/>
    </ligand>
</feature>
<evidence type="ECO:0000256" key="3">
    <source>
        <dbReference type="ARBA" id="ARBA00007812"/>
    </source>
</evidence>
<dbReference type="KEGG" id="nhe:NECHADRAFT_82959"/>
<dbReference type="Proteomes" id="UP000005206">
    <property type="component" value="Chromosome 7"/>
</dbReference>
<evidence type="ECO:0000256" key="8">
    <source>
        <dbReference type="ARBA" id="ARBA00022842"/>
    </source>
</evidence>
<evidence type="ECO:0000313" key="17">
    <source>
        <dbReference type="Proteomes" id="UP000005206"/>
    </source>
</evidence>
<dbReference type="FunFam" id="3.40.50.970:FF:000024">
    <property type="entry name" value="Pyruvate decarboxylase isozyme"/>
    <property type="match status" value="1"/>
</dbReference>
<evidence type="ECO:0000256" key="7">
    <source>
        <dbReference type="ARBA" id="ARBA00022793"/>
    </source>
</evidence>
<accession>C7YXB7</accession>
<evidence type="ECO:0000259" key="14">
    <source>
        <dbReference type="Pfam" id="PF02775"/>
    </source>
</evidence>
<evidence type="ECO:0000313" key="16">
    <source>
        <dbReference type="EMBL" id="EEU43800.1"/>
    </source>
</evidence>
<keyword evidence="9 12" id="KW-0786">Thiamine pyrophosphate</keyword>
<reference evidence="16 17" key="1">
    <citation type="journal article" date="2009" name="PLoS Genet.">
        <title>The genome of Nectria haematococca: contribution of supernumerary chromosomes to gene expansion.</title>
        <authorList>
            <person name="Coleman J.J."/>
            <person name="Rounsley S.D."/>
            <person name="Rodriguez-Carres M."/>
            <person name="Kuo A."/>
            <person name="Wasmann C.C."/>
            <person name="Grimwood J."/>
            <person name="Schmutz J."/>
            <person name="Taga M."/>
            <person name="White G.J."/>
            <person name="Zhou S."/>
            <person name="Schwartz D.C."/>
            <person name="Freitag M."/>
            <person name="Ma L.J."/>
            <person name="Danchin E.G."/>
            <person name="Henrissat B."/>
            <person name="Coutinho P.M."/>
            <person name="Nelson D.R."/>
            <person name="Straney D."/>
            <person name="Napoli C.A."/>
            <person name="Barker B.M."/>
            <person name="Gribskov M."/>
            <person name="Rep M."/>
            <person name="Kroken S."/>
            <person name="Molnar I."/>
            <person name="Rensing C."/>
            <person name="Kennell J.C."/>
            <person name="Zamora J."/>
            <person name="Farman M.L."/>
            <person name="Selker E.U."/>
            <person name="Salamov A."/>
            <person name="Shapiro H."/>
            <person name="Pangilinan J."/>
            <person name="Lindquist E."/>
            <person name="Lamers C."/>
            <person name="Grigoriev I.V."/>
            <person name="Geiser D.M."/>
            <person name="Covert S.F."/>
            <person name="Temporini E."/>
            <person name="Vanetten H.D."/>
        </authorList>
    </citation>
    <scope>NUCLEOTIDE SEQUENCE [LARGE SCALE GENOMIC DNA]</scope>
    <source>
        <strain evidence="17">ATCC MYA-4622 / CBS 123669 / FGSC 9596 / NRRL 45880 / 77-13-4</strain>
    </source>
</reference>
<dbReference type="Pfam" id="PF02775">
    <property type="entry name" value="TPP_enzyme_C"/>
    <property type="match status" value="1"/>
</dbReference>
<evidence type="ECO:0000256" key="1">
    <source>
        <dbReference type="ARBA" id="ARBA00001041"/>
    </source>
</evidence>
<dbReference type="VEuPathDB" id="FungiDB:NECHADRAFT_82959"/>
<organism evidence="16 17">
    <name type="scientific">Fusarium vanettenii (strain ATCC MYA-4622 / CBS 123669 / FGSC 9596 / NRRL 45880 / 77-13-4)</name>
    <name type="common">Fusarium solani subsp. pisi</name>
    <dbReference type="NCBI Taxonomy" id="660122"/>
    <lineage>
        <taxon>Eukaryota</taxon>
        <taxon>Fungi</taxon>
        <taxon>Dikarya</taxon>
        <taxon>Ascomycota</taxon>
        <taxon>Pezizomycotina</taxon>
        <taxon>Sordariomycetes</taxon>
        <taxon>Hypocreomycetidae</taxon>
        <taxon>Hypocreales</taxon>
        <taxon>Nectriaceae</taxon>
        <taxon>Fusarium</taxon>
        <taxon>Fusarium solani species complex</taxon>
        <taxon>Fusarium vanettenii</taxon>
    </lineage>
</organism>
<evidence type="ECO:0000256" key="2">
    <source>
        <dbReference type="ARBA" id="ARBA00001964"/>
    </source>
</evidence>
<proteinExistence type="inferred from homology"/>
<dbReference type="GeneID" id="9666255"/>
<dbReference type="GO" id="GO:0004737">
    <property type="term" value="F:pyruvate decarboxylase activity"/>
    <property type="evidence" value="ECO:0007669"/>
    <property type="project" value="UniProtKB-EC"/>
</dbReference>
<feature type="domain" description="Thiamine pyrophosphate enzyme N-terminal TPP-binding" evidence="15">
    <location>
        <begin position="18"/>
        <end position="128"/>
    </location>
</feature>
<dbReference type="OrthoDB" id="308383at2759"/>
<dbReference type="RefSeq" id="XP_003049513.1">
    <property type="nucleotide sequence ID" value="XM_003049467.1"/>
</dbReference>
<feature type="binding site" evidence="11">
    <location>
        <position position="483"/>
    </location>
    <ligand>
        <name>Mg(2+)</name>
        <dbReference type="ChEBI" id="CHEBI:18420"/>
    </ligand>
</feature>
<dbReference type="InterPro" id="IPR029061">
    <property type="entry name" value="THDP-binding"/>
</dbReference>
<comment type="similarity">
    <text evidence="3 12">Belongs to the TPP enzyme family.</text>
</comment>
<dbReference type="AlphaFoldDB" id="C7YXB7"/>
<evidence type="ECO:0000256" key="12">
    <source>
        <dbReference type="RuleBase" id="RU362132"/>
    </source>
</evidence>
<keyword evidence="7" id="KW-0210">Decarboxylase</keyword>
<dbReference type="OMA" id="YIFLPLD"/>
<dbReference type="PIRSF" id="PIRSF036565">
    <property type="entry name" value="Pyruvt_ip_decrb"/>
    <property type="match status" value="1"/>
</dbReference>
<evidence type="ECO:0000256" key="5">
    <source>
        <dbReference type="ARBA" id="ARBA00014422"/>
    </source>
</evidence>
<protein>
    <recommendedName>
        <fullName evidence="5">Pyruvate decarboxylase</fullName>
        <ecNumber evidence="4">4.1.1.1</ecNumber>
    </recommendedName>
</protein>
<dbReference type="STRING" id="660122.C7YXB7"/>
<dbReference type="HOGENOM" id="CLU_013748_0_2_1"/>
<feature type="binding site" evidence="11">
    <location>
        <position position="454"/>
    </location>
    <ligand>
        <name>Mg(2+)</name>
        <dbReference type="ChEBI" id="CHEBI:18420"/>
    </ligand>
</feature>